<dbReference type="GO" id="GO:0006338">
    <property type="term" value="P:chromatin remodeling"/>
    <property type="evidence" value="ECO:0007669"/>
    <property type="project" value="TreeGrafter"/>
</dbReference>
<dbReference type="InterPro" id="IPR000433">
    <property type="entry name" value="Znf_ZZ"/>
</dbReference>
<evidence type="ECO:0000256" key="4">
    <source>
        <dbReference type="ARBA" id="ARBA00022833"/>
    </source>
</evidence>
<evidence type="ECO:0000313" key="17">
    <source>
        <dbReference type="Proteomes" id="UP000834106"/>
    </source>
</evidence>
<dbReference type="InterPro" id="IPR017930">
    <property type="entry name" value="Myb_dom"/>
</dbReference>
<dbReference type="Gene3D" id="1.10.10.10">
    <property type="entry name" value="Winged helix-like DNA-binding domain superfamily/Winged helix DNA-binding domain"/>
    <property type="match status" value="1"/>
</dbReference>
<dbReference type="CDD" id="cd02335">
    <property type="entry name" value="ZZ_ADA2"/>
    <property type="match status" value="1"/>
</dbReference>
<feature type="domain" description="Myb-like" evidence="12">
    <location>
        <begin position="109"/>
        <end position="152"/>
    </location>
</feature>
<dbReference type="GO" id="GO:0003713">
    <property type="term" value="F:transcription coactivator activity"/>
    <property type="evidence" value="ECO:0007669"/>
    <property type="project" value="InterPro"/>
</dbReference>
<feature type="region of interest" description="Disordered" evidence="11">
    <location>
        <begin position="436"/>
        <end position="488"/>
    </location>
</feature>
<dbReference type="Proteomes" id="UP000834106">
    <property type="component" value="Chromosome 20"/>
</dbReference>
<dbReference type="SUPFAM" id="SSF46689">
    <property type="entry name" value="Homeodomain-like"/>
    <property type="match status" value="2"/>
</dbReference>
<evidence type="ECO:0000259" key="15">
    <source>
        <dbReference type="PROSITE" id="PS51294"/>
    </source>
</evidence>
<feature type="compositionally biased region" description="Basic and acidic residues" evidence="11">
    <location>
        <begin position="207"/>
        <end position="217"/>
    </location>
</feature>
<evidence type="ECO:0000256" key="3">
    <source>
        <dbReference type="ARBA" id="ARBA00022771"/>
    </source>
</evidence>
<accession>A0AAD2ED48</accession>
<reference evidence="16" key="1">
    <citation type="submission" date="2023-05" db="EMBL/GenBank/DDBJ databases">
        <authorList>
            <person name="Huff M."/>
        </authorList>
    </citation>
    <scope>NUCLEOTIDE SEQUENCE</scope>
</reference>
<dbReference type="EMBL" id="OU503055">
    <property type="protein sequence ID" value="CAI9783641.1"/>
    <property type="molecule type" value="Genomic_DNA"/>
</dbReference>
<dbReference type="SMART" id="SM00291">
    <property type="entry name" value="ZnF_ZZ"/>
    <property type="match status" value="1"/>
</dbReference>
<dbReference type="InterPro" id="IPR043145">
    <property type="entry name" value="Znf_ZZ_sf"/>
</dbReference>
<evidence type="ECO:0000256" key="2">
    <source>
        <dbReference type="ARBA" id="ARBA00022723"/>
    </source>
</evidence>
<keyword evidence="3 10" id="KW-0863">Zinc-finger</keyword>
<feature type="domain" description="HTH myb-type" evidence="15">
    <location>
        <begin position="109"/>
        <end position="156"/>
    </location>
</feature>
<feature type="domain" description="ZZ-type" evidence="13">
    <location>
        <begin position="46"/>
        <end position="102"/>
    </location>
</feature>
<dbReference type="CDD" id="cd00167">
    <property type="entry name" value="SANT"/>
    <property type="match status" value="1"/>
</dbReference>
<evidence type="ECO:0000256" key="7">
    <source>
        <dbReference type="ARBA" id="ARBA00023163"/>
    </source>
</evidence>
<name>A0AAD2ED48_9LAMI</name>
<evidence type="ECO:0000256" key="5">
    <source>
        <dbReference type="ARBA" id="ARBA00023015"/>
    </source>
</evidence>
<dbReference type="PROSITE" id="PS51293">
    <property type="entry name" value="SANT"/>
    <property type="match status" value="1"/>
</dbReference>
<dbReference type="GO" id="GO:0005634">
    <property type="term" value="C:nucleus"/>
    <property type="evidence" value="ECO:0007669"/>
    <property type="project" value="UniProtKB-SubCell"/>
</dbReference>
<keyword evidence="4" id="KW-0862">Zinc</keyword>
<dbReference type="SMART" id="SM00717">
    <property type="entry name" value="SANT"/>
    <property type="match status" value="1"/>
</dbReference>
<dbReference type="InterPro" id="IPR055141">
    <property type="entry name" value="TADA2A_B-like_dom"/>
</dbReference>
<proteinExistence type="predicted"/>
<keyword evidence="6" id="KW-0238">DNA-binding</keyword>
<dbReference type="PANTHER" id="PTHR12374:SF20">
    <property type="entry name" value="TRANSCRIPTIONAL ADAPTER 2-ALPHA"/>
    <property type="match status" value="1"/>
</dbReference>
<keyword evidence="5 9" id="KW-0805">Transcription regulation</keyword>
<dbReference type="InterPro" id="IPR009057">
    <property type="entry name" value="Homeodomain-like_sf"/>
</dbReference>
<keyword evidence="8 9" id="KW-0539">Nucleus</keyword>
<dbReference type="GO" id="GO:0008270">
    <property type="term" value="F:zinc ion binding"/>
    <property type="evidence" value="ECO:0007669"/>
    <property type="project" value="UniProtKB-KW"/>
</dbReference>
<feature type="compositionally biased region" description="Polar residues" evidence="11">
    <location>
        <begin position="220"/>
        <end position="230"/>
    </location>
</feature>
<dbReference type="GO" id="GO:0003682">
    <property type="term" value="F:chromatin binding"/>
    <property type="evidence" value="ECO:0007669"/>
    <property type="project" value="TreeGrafter"/>
</dbReference>
<dbReference type="SUPFAM" id="SSF57850">
    <property type="entry name" value="RING/U-box"/>
    <property type="match status" value="1"/>
</dbReference>
<dbReference type="FunFam" id="1.10.10.60:FF:000115">
    <property type="entry name" value="Transcriptional adapter 2"/>
    <property type="match status" value="1"/>
</dbReference>
<protein>
    <recommendedName>
        <fullName evidence="9">Transcriptional adapter</fullName>
    </recommendedName>
</protein>
<dbReference type="InterPro" id="IPR041983">
    <property type="entry name" value="ADA2-like_ZZ"/>
</dbReference>
<feature type="region of interest" description="Disordered" evidence="11">
    <location>
        <begin position="1"/>
        <end position="33"/>
    </location>
</feature>
<dbReference type="PROSITE" id="PS51294">
    <property type="entry name" value="HTH_MYB"/>
    <property type="match status" value="1"/>
</dbReference>
<dbReference type="InterPro" id="IPR001005">
    <property type="entry name" value="SANT/Myb"/>
</dbReference>
<dbReference type="Gene3D" id="3.30.60.90">
    <property type="match status" value="1"/>
</dbReference>
<dbReference type="Pfam" id="PF25299">
    <property type="entry name" value="ZZ_ADA2"/>
    <property type="match status" value="1"/>
</dbReference>
<comment type="subcellular location">
    <subcellularLocation>
        <location evidence="1 9">Nucleus</location>
    </subcellularLocation>
</comment>
<dbReference type="FunFam" id="3.30.60.90:FF:000013">
    <property type="entry name" value="Transcriptional adapter"/>
    <property type="match status" value="1"/>
</dbReference>
<sequence length="584" mass="65484">MGRSRAAHHSADEDPAQSRSKRKRTAQNMENTETVTTVPGIKDGKKALYHCNYCNKDISGKIRIKCVMCSDFDLCVECFSVGAEVHPHKSNHPYRVMDNLLFPLICPEWNADEEILLLEGIEMYGLGNWAEVAEHVGTKSKASCIEHYNTIYMNSPGFPLPDMSHVIGKSREELLAMAKEYAEISKGTPTCGDENGAKTESPSSARTKLEDQRKECPAGHSSSNISSGTVINEVGSGEGSSYANTSAGALKGVSSIVPSKDGHDNIKVEDRSIGEKKPRIFGEKGPSMKELSGYNSKRQEFEVEYDNDAEQLLADMEFKDTDSNGDRDLKLRVLHIYSKKLDERKRRKDFILERNLLYPDPFEEDLTMEEKDLCHHYRVFMRFHSREEHEQLLRSIIEEHRILKRIQDLQEARAAGCYTSVDAERYIEQKIKSETEENARRAKEGFQAVSSGKSLQRLSQKGDDMSPHGGIRSPGVPDSEGKHLSPTTKGLTLSNFSENWDVTEFLGADLLSHSEKKLCGEIRILPTHYLNMLQTMSMGILNGNITNKSDAHGLFNVNASKGICLRFYSLEKDCGCFNSQLGNH</sequence>
<evidence type="ECO:0000256" key="6">
    <source>
        <dbReference type="ARBA" id="ARBA00023125"/>
    </source>
</evidence>
<feature type="domain" description="SANT" evidence="14">
    <location>
        <begin position="104"/>
        <end position="156"/>
    </location>
</feature>
<dbReference type="AlphaFoldDB" id="A0AAD2ED48"/>
<dbReference type="FunFam" id="1.10.10.10:FF:000087">
    <property type="entry name" value="Transcriptional adapter 2"/>
    <property type="match status" value="1"/>
</dbReference>
<dbReference type="Pfam" id="PF00249">
    <property type="entry name" value="Myb_DNA-binding"/>
    <property type="match status" value="1"/>
</dbReference>
<dbReference type="Pfam" id="PF22941">
    <property type="entry name" value="TADA2A-like_3rd"/>
    <property type="match status" value="1"/>
</dbReference>
<gene>
    <name evidence="16" type="ORF">FPE_LOCUS31162</name>
</gene>
<dbReference type="PROSITE" id="PS01357">
    <property type="entry name" value="ZF_ZZ_1"/>
    <property type="match status" value="1"/>
</dbReference>
<dbReference type="PANTHER" id="PTHR12374">
    <property type="entry name" value="TRANSCRIPTIONAL ADAPTOR 2 ADA2 -RELATED"/>
    <property type="match status" value="1"/>
</dbReference>
<dbReference type="GO" id="GO:0003677">
    <property type="term" value="F:DNA binding"/>
    <property type="evidence" value="ECO:0007669"/>
    <property type="project" value="UniProtKB-KW"/>
</dbReference>
<dbReference type="InterPro" id="IPR016827">
    <property type="entry name" value="Ada2/TADA2"/>
</dbReference>
<evidence type="ECO:0000256" key="1">
    <source>
        <dbReference type="ARBA" id="ARBA00004123"/>
    </source>
</evidence>
<evidence type="ECO:0000259" key="14">
    <source>
        <dbReference type="PROSITE" id="PS51293"/>
    </source>
</evidence>
<evidence type="ECO:0000256" key="9">
    <source>
        <dbReference type="PIRNR" id="PIRNR025024"/>
    </source>
</evidence>
<feature type="region of interest" description="Disordered" evidence="11">
    <location>
        <begin position="186"/>
        <end position="232"/>
    </location>
</feature>
<dbReference type="PIRSF" id="PIRSF025024">
    <property type="entry name" value="Transcriptional_adaptor_2"/>
    <property type="match status" value="1"/>
</dbReference>
<feature type="compositionally biased region" description="Polar residues" evidence="11">
    <location>
        <begin position="448"/>
        <end position="459"/>
    </location>
</feature>
<organism evidence="16 17">
    <name type="scientific">Fraxinus pennsylvanica</name>
    <dbReference type="NCBI Taxonomy" id="56036"/>
    <lineage>
        <taxon>Eukaryota</taxon>
        <taxon>Viridiplantae</taxon>
        <taxon>Streptophyta</taxon>
        <taxon>Embryophyta</taxon>
        <taxon>Tracheophyta</taxon>
        <taxon>Spermatophyta</taxon>
        <taxon>Magnoliopsida</taxon>
        <taxon>eudicotyledons</taxon>
        <taxon>Gunneridae</taxon>
        <taxon>Pentapetalae</taxon>
        <taxon>asterids</taxon>
        <taxon>lamiids</taxon>
        <taxon>Lamiales</taxon>
        <taxon>Oleaceae</taxon>
        <taxon>Oleeae</taxon>
        <taxon>Fraxinus</taxon>
    </lineage>
</organism>
<evidence type="ECO:0000256" key="11">
    <source>
        <dbReference type="SAM" id="MobiDB-lite"/>
    </source>
</evidence>
<keyword evidence="2" id="KW-0479">Metal-binding</keyword>
<dbReference type="PROSITE" id="PS50090">
    <property type="entry name" value="MYB_LIKE"/>
    <property type="match status" value="1"/>
</dbReference>
<dbReference type="InterPro" id="IPR036388">
    <property type="entry name" value="WH-like_DNA-bd_sf"/>
</dbReference>
<keyword evidence="7 9" id="KW-0804">Transcription</keyword>
<evidence type="ECO:0000256" key="10">
    <source>
        <dbReference type="PROSITE-ProRule" id="PRU00228"/>
    </source>
</evidence>
<evidence type="ECO:0000259" key="13">
    <source>
        <dbReference type="PROSITE" id="PS50135"/>
    </source>
</evidence>
<evidence type="ECO:0000313" key="16">
    <source>
        <dbReference type="EMBL" id="CAI9783641.1"/>
    </source>
</evidence>
<dbReference type="Gene3D" id="1.10.10.60">
    <property type="entry name" value="Homeodomain-like"/>
    <property type="match status" value="1"/>
</dbReference>
<keyword evidence="17" id="KW-1185">Reference proteome</keyword>
<dbReference type="InterPro" id="IPR017884">
    <property type="entry name" value="SANT_dom"/>
</dbReference>
<dbReference type="PROSITE" id="PS50135">
    <property type="entry name" value="ZF_ZZ_2"/>
    <property type="match status" value="1"/>
</dbReference>
<evidence type="ECO:0000256" key="8">
    <source>
        <dbReference type="ARBA" id="ARBA00023242"/>
    </source>
</evidence>
<dbReference type="GO" id="GO:0006357">
    <property type="term" value="P:regulation of transcription by RNA polymerase II"/>
    <property type="evidence" value="ECO:0007669"/>
    <property type="project" value="InterPro"/>
</dbReference>
<evidence type="ECO:0000259" key="12">
    <source>
        <dbReference type="PROSITE" id="PS50090"/>
    </source>
</evidence>